<proteinExistence type="predicted"/>
<dbReference type="Proteomes" id="UP000076871">
    <property type="component" value="Unassembled WGS sequence"/>
</dbReference>
<dbReference type="RefSeq" id="XP_040768302.1">
    <property type="nucleotide sequence ID" value="XM_040914194.1"/>
</dbReference>
<dbReference type="STRING" id="1314785.A0A165GMQ2"/>
<dbReference type="OrthoDB" id="2796738at2759"/>
<dbReference type="GeneID" id="63831222"/>
<protein>
    <submittedName>
        <fullName evidence="1">Uncharacterized protein</fullName>
    </submittedName>
</protein>
<dbReference type="EMBL" id="KV427609">
    <property type="protein sequence ID" value="KZT10562.1"/>
    <property type="molecule type" value="Genomic_DNA"/>
</dbReference>
<dbReference type="AlphaFoldDB" id="A0A165GMQ2"/>
<dbReference type="InParanoid" id="A0A165GMQ2"/>
<accession>A0A165GMQ2</accession>
<organism evidence="1 2">
    <name type="scientific">Laetiporus sulphureus 93-53</name>
    <dbReference type="NCBI Taxonomy" id="1314785"/>
    <lineage>
        <taxon>Eukaryota</taxon>
        <taxon>Fungi</taxon>
        <taxon>Dikarya</taxon>
        <taxon>Basidiomycota</taxon>
        <taxon>Agaricomycotina</taxon>
        <taxon>Agaricomycetes</taxon>
        <taxon>Polyporales</taxon>
        <taxon>Laetiporus</taxon>
    </lineage>
</organism>
<gene>
    <name evidence="1" type="ORF">LAESUDRAFT_810156</name>
</gene>
<keyword evidence="2" id="KW-1185">Reference proteome</keyword>
<sequence>MEFSERIAKKLKLSADGTKVLWPQRTDDPEDPQNWSDGRKDLQLFITLAAVLPDFDSAIDES</sequence>
<reference evidence="1 2" key="1">
    <citation type="journal article" date="2016" name="Mol. Biol. Evol.">
        <title>Comparative Genomics of Early-Diverging Mushroom-Forming Fungi Provides Insights into the Origins of Lignocellulose Decay Capabilities.</title>
        <authorList>
            <person name="Nagy L.G."/>
            <person name="Riley R."/>
            <person name="Tritt A."/>
            <person name="Adam C."/>
            <person name="Daum C."/>
            <person name="Floudas D."/>
            <person name="Sun H."/>
            <person name="Yadav J.S."/>
            <person name="Pangilinan J."/>
            <person name="Larsson K.H."/>
            <person name="Matsuura K."/>
            <person name="Barry K."/>
            <person name="Labutti K."/>
            <person name="Kuo R."/>
            <person name="Ohm R.A."/>
            <person name="Bhattacharya S.S."/>
            <person name="Shirouzu T."/>
            <person name="Yoshinaga Y."/>
            <person name="Martin F.M."/>
            <person name="Grigoriev I.V."/>
            <person name="Hibbett D.S."/>
        </authorList>
    </citation>
    <scope>NUCLEOTIDE SEQUENCE [LARGE SCALE GENOMIC DNA]</scope>
    <source>
        <strain evidence="1 2">93-53</strain>
    </source>
</reference>
<name>A0A165GMQ2_9APHY</name>
<evidence type="ECO:0000313" key="1">
    <source>
        <dbReference type="EMBL" id="KZT10562.1"/>
    </source>
</evidence>
<evidence type="ECO:0000313" key="2">
    <source>
        <dbReference type="Proteomes" id="UP000076871"/>
    </source>
</evidence>